<protein>
    <submittedName>
        <fullName evidence="2">Uncharacterized protein</fullName>
    </submittedName>
</protein>
<evidence type="ECO:0000313" key="1">
    <source>
        <dbReference type="EMBL" id="KAA8665009.1"/>
    </source>
</evidence>
<sequence>MALLNRSDLQFQYAWSALSPDDPRITGKPDSTLLNRHEGYEVLSFLNRLAHASKWDTKSPALKAERLIKNHLPGDVRSHKNVWQWLVDNWNRYQ</sequence>
<evidence type="ECO:0000313" key="3">
    <source>
        <dbReference type="EMBL" id="SUG49061.1"/>
    </source>
</evidence>
<dbReference type="Proteomes" id="UP000254124">
    <property type="component" value="Unassembled WGS sequence"/>
</dbReference>
<dbReference type="RefSeq" id="WP_003847548.1">
    <property type="nucleotide sequence ID" value="NZ_CBCSDD010000005.1"/>
</dbReference>
<dbReference type="EMBL" id="UGXG01000002">
    <property type="protein sequence ID" value="SUG49061.1"/>
    <property type="molecule type" value="Genomic_DNA"/>
</dbReference>
<gene>
    <name evidence="1" type="ORF">F4V61_06585</name>
    <name evidence="2" type="ORF">NCTC7295_04111</name>
    <name evidence="3" type="ORF">NCTC8297_04386</name>
</gene>
<evidence type="ECO:0000313" key="5">
    <source>
        <dbReference type="Proteomes" id="UP000254741"/>
    </source>
</evidence>
<evidence type="ECO:0000313" key="4">
    <source>
        <dbReference type="Proteomes" id="UP000254124"/>
    </source>
</evidence>
<dbReference type="Proteomes" id="UP000254741">
    <property type="component" value="Unassembled WGS sequence"/>
</dbReference>
<organism evidence="2 4">
    <name type="scientific">Salmonella enterica subsp. arizonae</name>
    <dbReference type="NCBI Taxonomy" id="59203"/>
    <lineage>
        <taxon>Bacteria</taxon>
        <taxon>Pseudomonadati</taxon>
        <taxon>Pseudomonadota</taxon>
        <taxon>Gammaproteobacteria</taxon>
        <taxon>Enterobacterales</taxon>
        <taxon>Enterobacteriaceae</taxon>
        <taxon>Salmonella</taxon>
    </lineage>
</organism>
<evidence type="ECO:0000313" key="2">
    <source>
        <dbReference type="EMBL" id="SUG16398.1"/>
    </source>
</evidence>
<dbReference type="Proteomes" id="UP000322837">
    <property type="component" value="Unassembled WGS sequence"/>
</dbReference>
<reference evidence="4 5" key="1">
    <citation type="submission" date="2018-06" db="EMBL/GenBank/DDBJ databases">
        <authorList>
            <consortium name="Pathogen Informatics"/>
            <person name="Doyle S."/>
        </authorList>
    </citation>
    <scope>NUCLEOTIDE SEQUENCE [LARGE SCALE GENOMIC DNA]</scope>
    <source>
        <strain evidence="2 4">NCTC7295</strain>
        <strain evidence="3 5">NCTC8297</strain>
    </source>
</reference>
<evidence type="ECO:0000313" key="6">
    <source>
        <dbReference type="Proteomes" id="UP000322837"/>
    </source>
</evidence>
<name>A0A379SAH2_SALER</name>
<accession>A0A379SAH2</accession>
<dbReference type="EMBL" id="VXJW01000002">
    <property type="protein sequence ID" value="KAA8665009.1"/>
    <property type="molecule type" value="Genomic_DNA"/>
</dbReference>
<proteinExistence type="predicted"/>
<dbReference type="EMBL" id="UGWZ01000001">
    <property type="protein sequence ID" value="SUG16398.1"/>
    <property type="molecule type" value="Genomic_DNA"/>
</dbReference>
<dbReference type="AlphaFoldDB" id="A0A379SAH2"/>
<reference evidence="1 6" key="2">
    <citation type="submission" date="2019-09" db="EMBL/GenBank/DDBJ databases">
        <title>Draft genome sequence of various Type strains from the CCUG.</title>
        <authorList>
            <person name="Pineiro-Iglesias B."/>
            <person name="Tunovic T."/>
            <person name="Unosson C."/>
            <person name="Inganas E."/>
            <person name="Ohlen M."/>
            <person name="Cardew S."/>
            <person name="Jensie-Markopoulos S."/>
            <person name="Salva-Serra F."/>
            <person name="Jaen-Luchoro D."/>
            <person name="Karlsson R."/>
            <person name="Svensson-Stadler L."/>
            <person name="Chun J."/>
            <person name="Moore E."/>
        </authorList>
    </citation>
    <scope>NUCLEOTIDE SEQUENCE [LARGE SCALE GENOMIC DNA]</scope>
    <source>
        <strain evidence="1 6">CCUG 6322T</strain>
    </source>
</reference>